<evidence type="ECO:0000256" key="1">
    <source>
        <dbReference type="SAM" id="MobiDB-lite"/>
    </source>
</evidence>
<gene>
    <name evidence="2" type="ORF">BCR44DRAFT_1049199</name>
</gene>
<feature type="compositionally biased region" description="Basic residues" evidence="1">
    <location>
        <begin position="124"/>
        <end position="136"/>
    </location>
</feature>
<organism evidence="2 3">
    <name type="scientific">Catenaria anguillulae PL171</name>
    <dbReference type="NCBI Taxonomy" id="765915"/>
    <lineage>
        <taxon>Eukaryota</taxon>
        <taxon>Fungi</taxon>
        <taxon>Fungi incertae sedis</taxon>
        <taxon>Blastocladiomycota</taxon>
        <taxon>Blastocladiomycetes</taxon>
        <taxon>Blastocladiales</taxon>
        <taxon>Catenariaceae</taxon>
        <taxon>Catenaria</taxon>
    </lineage>
</organism>
<protein>
    <submittedName>
        <fullName evidence="2">Uncharacterized protein</fullName>
    </submittedName>
</protein>
<proteinExistence type="predicted"/>
<comment type="caution">
    <text evidence="2">The sequence shown here is derived from an EMBL/GenBank/DDBJ whole genome shotgun (WGS) entry which is preliminary data.</text>
</comment>
<dbReference type="EMBL" id="MCFL01000014">
    <property type="protein sequence ID" value="ORZ36937.1"/>
    <property type="molecule type" value="Genomic_DNA"/>
</dbReference>
<reference evidence="2 3" key="1">
    <citation type="submission" date="2016-07" db="EMBL/GenBank/DDBJ databases">
        <title>Pervasive Adenine N6-methylation of Active Genes in Fungi.</title>
        <authorList>
            <consortium name="DOE Joint Genome Institute"/>
            <person name="Mondo S.J."/>
            <person name="Dannebaum R.O."/>
            <person name="Kuo R.C."/>
            <person name="Labutti K."/>
            <person name="Haridas S."/>
            <person name="Kuo A."/>
            <person name="Salamov A."/>
            <person name="Ahrendt S.R."/>
            <person name="Lipzen A."/>
            <person name="Sullivan W."/>
            <person name="Andreopoulos W.B."/>
            <person name="Clum A."/>
            <person name="Lindquist E."/>
            <person name="Daum C."/>
            <person name="Ramamoorthy G.K."/>
            <person name="Gryganskyi A."/>
            <person name="Culley D."/>
            <person name="Magnuson J.K."/>
            <person name="James T.Y."/>
            <person name="O'Malley M.A."/>
            <person name="Stajich J.E."/>
            <person name="Spatafora J.W."/>
            <person name="Visel A."/>
            <person name="Grigoriev I.V."/>
        </authorList>
    </citation>
    <scope>NUCLEOTIDE SEQUENCE [LARGE SCALE GENOMIC DNA]</scope>
    <source>
        <strain evidence="2 3">PL171</strain>
    </source>
</reference>
<feature type="compositionally biased region" description="Polar residues" evidence="1">
    <location>
        <begin position="109"/>
        <end position="120"/>
    </location>
</feature>
<accession>A0A1Y2HQQ8</accession>
<feature type="compositionally biased region" description="Polar residues" evidence="1">
    <location>
        <begin position="80"/>
        <end position="90"/>
    </location>
</feature>
<keyword evidence="3" id="KW-1185">Reference proteome</keyword>
<dbReference type="AlphaFoldDB" id="A0A1Y2HQQ8"/>
<sequence>MNVPVYCVYLPSVVVTQPTEQTFHNHDDTWAVSADDIWPPPATLASPTTSTAQSPSPGLNAPLVRFSLLVFVAFDPPVTHSTGPYRTQPDSRNRKSSLALKSQARCRTIRSSVHRQTAATRSRSPAKTKSKSKSRSRSMGPPGRLKRAKYVAATRPSPCLWARRPPPKFNNSPIRPWPRRSRPRRPPTI</sequence>
<dbReference type="Proteomes" id="UP000193411">
    <property type="component" value="Unassembled WGS sequence"/>
</dbReference>
<evidence type="ECO:0000313" key="3">
    <source>
        <dbReference type="Proteomes" id="UP000193411"/>
    </source>
</evidence>
<evidence type="ECO:0000313" key="2">
    <source>
        <dbReference type="EMBL" id="ORZ36937.1"/>
    </source>
</evidence>
<name>A0A1Y2HQQ8_9FUNG</name>
<feature type="region of interest" description="Disordered" evidence="1">
    <location>
        <begin position="80"/>
        <end position="189"/>
    </location>
</feature>
<feature type="compositionally biased region" description="Basic residues" evidence="1">
    <location>
        <begin position="177"/>
        <end position="189"/>
    </location>
</feature>